<evidence type="ECO:0000313" key="2">
    <source>
        <dbReference type="Proteomes" id="UP000326565"/>
    </source>
</evidence>
<dbReference type="AlphaFoldDB" id="A0A5N5XB91"/>
<gene>
    <name evidence="1" type="ORF">BDV29DRAFT_153780</name>
</gene>
<sequence length="184" mass="20504">MAAGIFKKLSTAVVWIEGCIEAPFPVEPHLKRHTLNALMKRWRTYENFWQDAFGAYTNTIYLFQIDSGVASQSFGQITVCGFWIQSSNGRLAGEAQIPAYNHPFLRDGPEEFLLLAFADLSIGSRSALRHRDEPVALDELLYREDNRGIVPPADGDIGPLPIALDVMLIKRSQETNVVSRLGIG</sequence>
<dbReference type="Proteomes" id="UP000326565">
    <property type="component" value="Unassembled WGS sequence"/>
</dbReference>
<protein>
    <submittedName>
        <fullName evidence="1">Uncharacterized protein</fullName>
    </submittedName>
</protein>
<organism evidence="1 2">
    <name type="scientific">Aspergillus leporis</name>
    <dbReference type="NCBI Taxonomy" id="41062"/>
    <lineage>
        <taxon>Eukaryota</taxon>
        <taxon>Fungi</taxon>
        <taxon>Dikarya</taxon>
        <taxon>Ascomycota</taxon>
        <taxon>Pezizomycotina</taxon>
        <taxon>Eurotiomycetes</taxon>
        <taxon>Eurotiomycetidae</taxon>
        <taxon>Eurotiales</taxon>
        <taxon>Aspergillaceae</taxon>
        <taxon>Aspergillus</taxon>
        <taxon>Aspergillus subgen. Circumdati</taxon>
    </lineage>
</organism>
<name>A0A5N5XB91_9EURO</name>
<accession>A0A5N5XB91</accession>
<proteinExistence type="predicted"/>
<keyword evidence="2" id="KW-1185">Reference proteome</keyword>
<reference evidence="1 2" key="1">
    <citation type="submission" date="2019-04" db="EMBL/GenBank/DDBJ databases">
        <title>Friends and foes A comparative genomics study of 23 Aspergillus species from section Flavi.</title>
        <authorList>
            <consortium name="DOE Joint Genome Institute"/>
            <person name="Kjaerbolling I."/>
            <person name="Vesth T."/>
            <person name="Frisvad J.C."/>
            <person name="Nybo J.L."/>
            <person name="Theobald S."/>
            <person name="Kildgaard S."/>
            <person name="Isbrandt T."/>
            <person name="Kuo A."/>
            <person name="Sato A."/>
            <person name="Lyhne E.K."/>
            <person name="Kogle M.E."/>
            <person name="Wiebenga A."/>
            <person name="Kun R.S."/>
            <person name="Lubbers R.J."/>
            <person name="Makela M.R."/>
            <person name="Barry K."/>
            <person name="Chovatia M."/>
            <person name="Clum A."/>
            <person name="Daum C."/>
            <person name="Haridas S."/>
            <person name="He G."/>
            <person name="LaButti K."/>
            <person name="Lipzen A."/>
            <person name="Mondo S."/>
            <person name="Riley R."/>
            <person name="Salamov A."/>
            <person name="Simmons B.A."/>
            <person name="Magnuson J.K."/>
            <person name="Henrissat B."/>
            <person name="Mortensen U.H."/>
            <person name="Larsen T.O."/>
            <person name="Devries R.P."/>
            <person name="Grigoriev I.V."/>
            <person name="Machida M."/>
            <person name="Baker S.E."/>
            <person name="Andersen M.R."/>
        </authorList>
    </citation>
    <scope>NUCLEOTIDE SEQUENCE [LARGE SCALE GENOMIC DNA]</scope>
    <source>
        <strain evidence="1 2">CBS 151.66</strain>
    </source>
</reference>
<evidence type="ECO:0000313" key="1">
    <source>
        <dbReference type="EMBL" id="KAB8077395.1"/>
    </source>
</evidence>
<dbReference type="EMBL" id="ML732169">
    <property type="protein sequence ID" value="KAB8077395.1"/>
    <property type="molecule type" value="Genomic_DNA"/>
</dbReference>